<feature type="region of interest" description="Disordered" evidence="1">
    <location>
        <begin position="746"/>
        <end position="917"/>
    </location>
</feature>
<dbReference type="Proteomes" id="UP000215902">
    <property type="component" value="Unassembled WGS sequence"/>
</dbReference>
<keyword evidence="5" id="KW-1185">Reference proteome</keyword>
<feature type="domain" description="C2" evidence="3">
    <location>
        <begin position="403"/>
        <end position="520"/>
    </location>
</feature>
<dbReference type="Gene3D" id="2.60.40.150">
    <property type="entry name" value="C2 domain"/>
    <property type="match status" value="1"/>
</dbReference>
<dbReference type="Pfam" id="PF00168">
    <property type="entry name" value="C2"/>
    <property type="match status" value="1"/>
</dbReference>
<organism evidence="4 5">
    <name type="scientific">Macrostomum lignano</name>
    <dbReference type="NCBI Taxonomy" id="282301"/>
    <lineage>
        <taxon>Eukaryota</taxon>
        <taxon>Metazoa</taxon>
        <taxon>Spiralia</taxon>
        <taxon>Lophotrochozoa</taxon>
        <taxon>Platyhelminthes</taxon>
        <taxon>Rhabditophora</taxon>
        <taxon>Macrostomorpha</taxon>
        <taxon>Macrostomida</taxon>
        <taxon>Macrostomidae</taxon>
        <taxon>Macrostomum</taxon>
    </lineage>
</organism>
<keyword evidence="2" id="KW-1133">Transmembrane helix</keyword>
<evidence type="ECO:0000259" key="3">
    <source>
        <dbReference type="PROSITE" id="PS50004"/>
    </source>
</evidence>
<feature type="compositionally biased region" description="Polar residues" evidence="1">
    <location>
        <begin position="398"/>
        <end position="417"/>
    </location>
</feature>
<dbReference type="PROSITE" id="PS50004">
    <property type="entry name" value="C2"/>
    <property type="match status" value="1"/>
</dbReference>
<dbReference type="AlphaFoldDB" id="A0A267EQQ6"/>
<dbReference type="EMBL" id="NIVC01001875">
    <property type="protein sequence ID" value="PAA63072.1"/>
    <property type="molecule type" value="Genomic_DNA"/>
</dbReference>
<dbReference type="InterPro" id="IPR035892">
    <property type="entry name" value="C2_domain_sf"/>
</dbReference>
<feature type="compositionally biased region" description="Low complexity" evidence="1">
    <location>
        <begin position="670"/>
        <end position="686"/>
    </location>
</feature>
<feature type="compositionally biased region" description="Polar residues" evidence="1">
    <location>
        <begin position="589"/>
        <end position="602"/>
    </location>
</feature>
<feature type="compositionally biased region" description="Polar residues" evidence="1">
    <location>
        <begin position="294"/>
        <end position="311"/>
    </location>
</feature>
<dbReference type="InterPro" id="IPR039934">
    <property type="entry name" value="C2CD2/C2CD2L"/>
</dbReference>
<dbReference type="PANTHER" id="PTHR21119">
    <property type="entry name" value="C2 DOMAIN-CONTAINING PROTEIN"/>
    <property type="match status" value="1"/>
</dbReference>
<feature type="compositionally biased region" description="Low complexity" evidence="1">
    <location>
        <begin position="334"/>
        <end position="348"/>
    </location>
</feature>
<dbReference type="SUPFAM" id="SSF49562">
    <property type="entry name" value="C2 domain (Calcium/lipid-binding domain, CaLB)"/>
    <property type="match status" value="1"/>
</dbReference>
<feature type="compositionally biased region" description="Low complexity" evidence="1">
    <location>
        <begin position="889"/>
        <end position="904"/>
    </location>
</feature>
<dbReference type="PANTHER" id="PTHR21119:SF5">
    <property type="entry name" value="C2 DOMAIN-CONTAINING PROTEIN"/>
    <property type="match status" value="1"/>
</dbReference>
<feature type="compositionally biased region" description="Low complexity" evidence="1">
    <location>
        <begin position="630"/>
        <end position="639"/>
    </location>
</feature>
<dbReference type="SMART" id="SM00239">
    <property type="entry name" value="C2"/>
    <property type="match status" value="1"/>
</dbReference>
<feature type="transmembrane region" description="Helical" evidence="2">
    <location>
        <begin position="37"/>
        <end position="57"/>
    </location>
</feature>
<feature type="compositionally biased region" description="Polar residues" evidence="1">
    <location>
        <begin position="818"/>
        <end position="831"/>
    </location>
</feature>
<comment type="caution">
    <text evidence="4">The sequence shown here is derived from an EMBL/GenBank/DDBJ whole genome shotgun (WGS) entry which is preliminary data.</text>
</comment>
<accession>A0A267EQQ6</accession>
<evidence type="ECO:0000256" key="2">
    <source>
        <dbReference type="SAM" id="Phobius"/>
    </source>
</evidence>
<dbReference type="OrthoDB" id="9976063at2759"/>
<feature type="compositionally biased region" description="Low complexity" evidence="1">
    <location>
        <begin position="791"/>
        <end position="803"/>
    </location>
</feature>
<feature type="region of interest" description="Disordered" evidence="1">
    <location>
        <begin position="291"/>
        <end position="348"/>
    </location>
</feature>
<evidence type="ECO:0000256" key="1">
    <source>
        <dbReference type="SAM" id="MobiDB-lite"/>
    </source>
</evidence>
<evidence type="ECO:0000313" key="4">
    <source>
        <dbReference type="EMBL" id="PAA63072.1"/>
    </source>
</evidence>
<reference evidence="4 5" key="1">
    <citation type="submission" date="2017-06" db="EMBL/GenBank/DDBJ databases">
        <title>A platform for efficient transgenesis in Macrostomum lignano, a flatworm model organism for stem cell research.</title>
        <authorList>
            <person name="Berezikov E."/>
        </authorList>
    </citation>
    <scope>NUCLEOTIDE SEQUENCE [LARGE SCALE GENOMIC DNA]</scope>
    <source>
        <strain evidence="4">DV1</strain>
        <tissue evidence="4">Whole organism</tissue>
    </source>
</reference>
<dbReference type="InterPro" id="IPR000008">
    <property type="entry name" value="C2_dom"/>
</dbReference>
<sequence length="917" mass="98464">MADITMRLIWYRLNELYNSTSEQLAGTDLAKLDVLDLLFVGWCLFGILAVVIINFIYELVHPKQQQQKQTVGNKKQESQHVTPVLLRSKQTPPVQQNGPLSSIDELIEPNSSSAESCCWLNTLVAWLFLNRSGAPALLEAWLSALNYALSKEKQFDGRSLVFEDIIVGDTPPEIVSVRGSQGDDLHNMELLLDVRAAEVRLKVRLSRLEACEVILSEIVAQVSADLRLCPEGFKGSLRLVERPKLRSEVVLVGKPSSTGAAAAATGSYAWIAEEVTTAVSQAVTEIFLTDSERNSGSGSPHLQPPSRSSAVSGCFEFGPGGQSASAAVSRRDNASQTTSLPPLPPSTSSTVAAAAAVAAAATVTAVVAPTGDAKNGVPISDDSSVGIKETVSRRENRPNTVSREPQKQPQAVNGSGPNSTSLLIKLIKATGLKPGINAMPLNPFACVELDEPYQRHVTGSVYGSANPYWDQSYMLDLTPQSKRLSLHVFDRTNQSDLLLGSASILLDDLPSQGARVIQPLRMPRRDTAASSSVQPPTLTAELLFVSAAAPSTMAGNSSGSNSNRFAGPRAASVSSVSAESAVTVVHVSPNSAHRSSGVGSSPESDESMVVLTSLEAAKSRTTPAAASADQLEQQQQQSGKKQKTDGTNSSLSRTVDEFMKSTDVSYQPMSSTDSAASQQQQQPSFSGVADSPPKKPPPIPLHHGQLVSESFPPDSHENQGENSMASLASTGDNQLEMDFTQSLPVLNMIPGEDDGRGTTKSKGKKASRSGSFASRFRRVFRGPDRKSTGKQQQQQQQQQPQQQRSPSIDQVFSDESYYAQQPGTSGYSIQPYSYGDGYQQQPIQANPPPTDEFGSGQRRNRSLSSSLRRLFTGGGKKKKRQRAESETRQQYSSGQQQQQAASSKSGRDGGWNSEEIL</sequence>
<feature type="region of interest" description="Disordered" evidence="1">
    <location>
        <begin position="371"/>
        <end position="417"/>
    </location>
</feature>
<keyword evidence="2" id="KW-0472">Membrane</keyword>
<proteinExistence type="predicted"/>
<dbReference type="STRING" id="282301.A0A267EQQ6"/>
<feature type="compositionally biased region" description="Low complexity" evidence="1">
    <location>
        <begin position="854"/>
        <end position="871"/>
    </location>
</feature>
<protein>
    <recommendedName>
        <fullName evidence="3">C2 domain-containing protein</fullName>
    </recommendedName>
</protein>
<name>A0A267EQQ6_9PLAT</name>
<evidence type="ECO:0000313" key="5">
    <source>
        <dbReference type="Proteomes" id="UP000215902"/>
    </source>
</evidence>
<feature type="region of interest" description="Disordered" evidence="1">
    <location>
        <begin position="587"/>
        <end position="726"/>
    </location>
</feature>
<gene>
    <name evidence="4" type="ORF">BOX15_Mlig017488g1</name>
</gene>
<keyword evidence="2" id="KW-0812">Transmembrane</keyword>